<feature type="region of interest" description="Disordered" evidence="2">
    <location>
        <begin position="933"/>
        <end position="1066"/>
    </location>
</feature>
<dbReference type="PANTHER" id="PTHR21740">
    <property type="entry name" value="NCK-ASSOCIATED PROTEIN 5"/>
    <property type="match status" value="1"/>
</dbReference>
<dbReference type="GO" id="GO:0007019">
    <property type="term" value="P:microtubule depolymerization"/>
    <property type="evidence" value="ECO:0007669"/>
    <property type="project" value="TreeGrafter"/>
</dbReference>
<feature type="compositionally biased region" description="Basic and acidic residues" evidence="2">
    <location>
        <begin position="386"/>
        <end position="396"/>
    </location>
</feature>
<feature type="coiled-coil region" evidence="1">
    <location>
        <begin position="1149"/>
        <end position="1176"/>
    </location>
</feature>
<dbReference type="InParanoid" id="A0A6J2VTB3"/>
<dbReference type="Proteomes" id="UP000504632">
    <property type="component" value="Chromosome 6"/>
</dbReference>
<feature type="compositionally biased region" description="Polar residues" evidence="2">
    <location>
        <begin position="301"/>
        <end position="320"/>
    </location>
</feature>
<feature type="compositionally biased region" description="Acidic residues" evidence="2">
    <location>
        <begin position="12"/>
        <end position="36"/>
    </location>
</feature>
<feature type="compositionally biased region" description="Basic and acidic residues" evidence="2">
    <location>
        <begin position="997"/>
        <end position="1016"/>
    </location>
</feature>
<organism evidence="4 5">
    <name type="scientific">Chanos chanos</name>
    <name type="common">Milkfish</name>
    <name type="synonym">Mugil chanos</name>
    <dbReference type="NCBI Taxonomy" id="29144"/>
    <lineage>
        <taxon>Eukaryota</taxon>
        <taxon>Metazoa</taxon>
        <taxon>Chordata</taxon>
        <taxon>Craniata</taxon>
        <taxon>Vertebrata</taxon>
        <taxon>Euteleostomi</taxon>
        <taxon>Actinopterygii</taxon>
        <taxon>Neopterygii</taxon>
        <taxon>Teleostei</taxon>
        <taxon>Ostariophysi</taxon>
        <taxon>Gonorynchiformes</taxon>
        <taxon>Chanidae</taxon>
        <taxon>Chanos</taxon>
    </lineage>
</organism>
<feature type="compositionally biased region" description="Pro residues" evidence="2">
    <location>
        <begin position="1031"/>
        <end position="1040"/>
    </location>
</feature>
<feature type="compositionally biased region" description="Basic and acidic residues" evidence="2">
    <location>
        <begin position="805"/>
        <end position="814"/>
    </location>
</feature>
<dbReference type="InterPro" id="IPR026163">
    <property type="entry name" value="Nckap5l"/>
</dbReference>
<evidence type="ECO:0000313" key="4">
    <source>
        <dbReference type="Proteomes" id="UP000504632"/>
    </source>
</evidence>
<reference evidence="5" key="1">
    <citation type="submission" date="2025-08" db="UniProtKB">
        <authorList>
            <consortium name="RefSeq"/>
        </authorList>
    </citation>
    <scope>IDENTIFICATION</scope>
</reference>
<sequence length="1523" mass="166149">MSEGAELRECDEAFESEEGDVDPFLEEEEEEEEEETESSRELLERLRELEAENSALALANESQREAYERCLDEVANHVVQALLNQKDLREECIKLKMRVFDLERQNRTLTELFTQKLHTQVNPSQQLPTASCPEHNSESLVTSTEQFQVSHSLGEAKNNGDRTQIDLAGPTRAPASSMEALSPFFKKKAHILEVLRKLEESDPLKFHPSSCLSYHSQALLSGEMGSMATSSQRQPHCRHSSSDSDIHEYANGEGMLQDNRVPSRHGGCPSCRILSQKNSLDRLLKGSHGPGLTQSGREENMNSQRWSEEQGASAQSTDQQVKVSIVGDTNHTFLHSTKSDHLEHRGAKAAHLSDPNAIASGLYHSALAEGSEPNTDPGSAPRNMHPLKERAPDKSSHVKPLSEGLDDTSFDVDHTETALPSNQDSAIRPDDERCYLEVVTDTVTEVKRVSESTEQVCNGVYFSTNETSVSKKVAVESYSPTPVPERTSSASHQPQAAGKSKFAHSPTSPSSCLSEAKPSPISSPSKLLKFLKIPSIGDRAQTANALRLSPQLTRSSKIPCRNNNYEVYHSPILSRKATTTERDRQSVPSSKTDTYPGTHSAPTSPPKPEDNCPSIPIKETGYHSHSAPKPSRSSLGAPQSSLQSQRGSQKVPHYENISDTPDSCPVNGLSQFHPYSQREVTPADKQQINLKEEKLCSPPSKNSDSSGTTGESPSDPSDEDTDTESPVWQKPQQHFSLPTSSSASNKAQRTSYSSMKERHHERVPQDPVSVHTRDPSLLAQANTKKSDRQPSLPKRTVSNKPQSDSSHHPFKERLAALGKLKSSEDLQQPLEKKEGQSNISRAVVSTGNSEKSKTAERQGERSTVEPRHTKYTDSLDGKPYPKTSLGSYAKVPGPPFLEQSNKSMATPSTSVNKGELETLSQRVYVAKVDGPKIKMGMSSTTSTETPVVMRNYGKFPNPHTHHSKTVPSPQSSPTKVPSKSPSKAGQASSYPRGVKPVQDERSHPQRQLSRTEDKSKLTAGKKKTSIHTESFPPPPPPRPPMESAAHANVTEEKKPLVAAPGPQSSIEQKVMRGIEENVLKLQEQDRGQGAETKQKASNGIASWFGLKKSKLPALSRKPEVSKLKINMSSSSSSSGTKDPKPGPRKVVESLNISKLMEKAEDLRKALEEERAFVNGVGVGMGVALDRPGRGHSCEVVMDQAQGQLSLMYRGVTADNFMQQLLNRVDEKGAASFGMAHRRLSFDSKRSRPVFAHQRNGISHNKSREEMDKGSDMVSRDEVTSDESLAESISSQHFTGSGASMRTLDSGIGTFPLPDYASSAAGKSIPKPQGEQGFTAPQGKHGGLMKIPRKARTLERELSSLEEVNPAILYGSPMEDKGPSMHLSSTIHEDIDAYGARTQTPPAKNWTCPNLKGSAGSTDVYLGMPVEVEPSGQGTPSRRSLMKCAPQGTRETDPGSLPLPPQMGLSRRAKGRTPGPDMPKEGGLELVKERPDDILSPSRPQALETPESLSDSLYDSLSSCGSQG</sequence>
<feature type="compositionally biased region" description="Basic and acidic residues" evidence="2">
    <location>
        <begin position="1"/>
        <end position="11"/>
    </location>
</feature>
<feature type="compositionally biased region" description="Low complexity" evidence="2">
    <location>
        <begin position="965"/>
        <end position="983"/>
    </location>
</feature>
<feature type="domain" description="Nck-associated protein 5 C-terminal" evidence="3">
    <location>
        <begin position="1063"/>
        <end position="1359"/>
    </location>
</feature>
<feature type="region of interest" description="Disordered" evidence="2">
    <location>
        <begin position="368"/>
        <end position="428"/>
    </location>
</feature>
<dbReference type="GO" id="GO:0001578">
    <property type="term" value="P:microtubule bundle formation"/>
    <property type="evidence" value="ECO:0007669"/>
    <property type="project" value="TreeGrafter"/>
</dbReference>
<evidence type="ECO:0000256" key="2">
    <source>
        <dbReference type="SAM" id="MobiDB-lite"/>
    </source>
</evidence>
<feature type="compositionally biased region" description="Polar residues" evidence="2">
    <location>
        <begin position="699"/>
        <end position="710"/>
    </location>
</feature>
<evidence type="ECO:0000259" key="3">
    <source>
        <dbReference type="Pfam" id="PF15246"/>
    </source>
</evidence>
<feature type="region of interest" description="Disordered" evidence="2">
    <location>
        <begin position="571"/>
        <end position="914"/>
    </location>
</feature>
<feature type="compositionally biased region" description="Basic and acidic residues" evidence="2">
    <location>
        <begin position="1261"/>
        <end position="1278"/>
    </location>
</feature>
<evidence type="ECO:0000256" key="1">
    <source>
        <dbReference type="SAM" id="Coils"/>
    </source>
</evidence>
<feature type="region of interest" description="Disordered" evidence="2">
    <location>
        <begin position="1424"/>
        <end position="1523"/>
    </location>
</feature>
<feature type="compositionally biased region" description="Polar residues" evidence="2">
    <location>
        <begin position="836"/>
        <end position="849"/>
    </location>
</feature>
<feature type="compositionally biased region" description="Polar residues" evidence="2">
    <location>
        <begin position="730"/>
        <end position="754"/>
    </location>
</feature>
<feature type="compositionally biased region" description="Basic and acidic residues" evidence="2">
    <location>
        <begin position="1477"/>
        <end position="1492"/>
    </location>
</feature>
<feature type="compositionally biased region" description="Low complexity" evidence="2">
    <location>
        <begin position="1507"/>
        <end position="1523"/>
    </location>
</feature>
<keyword evidence="1" id="KW-0175">Coiled coil</keyword>
<feature type="compositionally biased region" description="Basic and acidic residues" evidence="2">
    <location>
        <begin position="755"/>
        <end position="764"/>
    </location>
</feature>
<feature type="region of interest" description="Disordered" evidence="2">
    <location>
        <begin position="1115"/>
        <end position="1145"/>
    </location>
</feature>
<feature type="region of interest" description="Disordered" evidence="2">
    <location>
        <begin position="1257"/>
        <end position="1300"/>
    </location>
</feature>
<feature type="region of interest" description="Disordered" evidence="2">
    <location>
        <begin position="1"/>
        <end position="42"/>
    </location>
</feature>
<dbReference type="InterPro" id="IPR032769">
    <property type="entry name" value="NCKAP5_C"/>
</dbReference>
<dbReference type="GO" id="GO:0035371">
    <property type="term" value="C:microtubule plus-end"/>
    <property type="evidence" value="ECO:0007669"/>
    <property type="project" value="TreeGrafter"/>
</dbReference>
<dbReference type="OrthoDB" id="8930856at2759"/>
<dbReference type="PANTHER" id="PTHR21740:SF3">
    <property type="entry name" value="NCK-ASSOCIATED PROTEIN 5-LIKE"/>
    <property type="match status" value="1"/>
</dbReference>
<feature type="region of interest" description="Disordered" evidence="2">
    <location>
        <begin position="1318"/>
        <end position="1344"/>
    </location>
</feature>
<feature type="compositionally biased region" description="Polar residues" evidence="2">
    <location>
        <begin position="898"/>
        <end position="912"/>
    </location>
</feature>
<feature type="region of interest" description="Disordered" evidence="2">
    <location>
        <begin position="283"/>
        <end position="320"/>
    </location>
</feature>
<name>A0A6J2VTB3_CHACN</name>
<feature type="compositionally biased region" description="Basic and acidic residues" evidence="2">
    <location>
        <begin position="850"/>
        <end position="876"/>
    </location>
</feature>
<evidence type="ECO:0000313" key="5">
    <source>
        <dbReference type="RefSeq" id="XP_030634466.1"/>
    </source>
</evidence>
<dbReference type="Pfam" id="PF15246">
    <property type="entry name" value="NCKAP5"/>
    <property type="match status" value="1"/>
</dbReference>
<feature type="compositionally biased region" description="Polar residues" evidence="2">
    <location>
        <begin position="631"/>
        <end position="648"/>
    </location>
</feature>
<dbReference type="GeneID" id="115815638"/>
<dbReference type="RefSeq" id="XP_030634466.1">
    <property type="nucleotide sequence ID" value="XM_030778606.1"/>
</dbReference>
<feature type="region of interest" description="Disordered" evidence="2">
    <location>
        <begin position="477"/>
        <end position="520"/>
    </location>
</feature>
<feature type="compositionally biased region" description="Polar residues" evidence="2">
    <location>
        <begin position="586"/>
        <end position="602"/>
    </location>
</feature>
<proteinExistence type="predicted"/>
<protein>
    <submittedName>
        <fullName evidence="5">Nck-associated protein 5-like</fullName>
    </submittedName>
</protein>
<keyword evidence="4" id="KW-1185">Reference proteome</keyword>
<accession>A0A6J2VTB3</accession>
<feature type="compositionally biased region" description="Polar residues" evidence="2">
    <location>
        <begin position="1286"/>
        <end position="1299"/>
    </location>
</feature>
<gene>
    <name evidence="5" type="primary">LOC115815638</name>
</gene>